<name>A0A941ITD3_9ACTN</name>
<dbReference type="AlphaFoldDB" id="A0A941ITD3"/>
<dbReference type="EMBL" id="JAGSOG010000208">
    <property type="protein sequence ID" value="MBR7837492.1"/>
    <property type="molecule type" value="Genomic_DNA"/>
</dbReference>
<reference evidence="1" key="1">
    <citation type="submission" date="2021-04" db="EMBL/GenBank/DDBJ databases">
        <title>Genome based classification of Actinospica acidithermotolerans sp. nov., an actinobacterium isolated from an Indonesian hot spring.</title>
        <authorList>
            <person name="Kusuma A.B."/>
            <person name="Putra K.E."/>
            <person name="Nafisah S."/>
            <person name="Loh J."/>
            <person name="Nouioui I."/>
            <person name="Goodfellow M."/>
        </authorList>
    </citation>
    <scope>NUCLEOTIDE SEQUENCE</scope>
    <source>
        <strain evidence="1">CSCA 57</strain>
    </source>
</reference>
<dbReference type="Proteomes" id="UP000675781">
    <property type="component" value="Unassembled WGS sequence"/>
</dbReference>
<proteinExistence type="predicted"/>
<organism evidence="1 2">
    <name type="scientific">Actinospica durhamensis</name>
    <dbReference type="NCBI Taxonomy" id="1508375"/>
    <lineage>
        <taxon>Bacteria</taxon>
        <taxon>Bacillati</taxon>
        <taxon>Actinomycetota</taxon>
        <taxon>Actinomycetes</taxon>
        <taxon>Catenulisporales</taxon>
        <taxon>Actinospicaceae</taxon>
        <taxon>Actinospica</taxon>
    </lineage>
</organism>
<protein>
    <submittedName>
        <fullName evidence="1">Uncharacterized protein</fullName>
    </submittedName>
</protein>
<gene>
    <name evidence="1" type="ORF">KDL01_29705</name>
</gene>
<comment type="caution">
    <text evidence="1">The sequence shown here is derived from an EMBL/GenBank/DDBJ whole genome shotgun (WGS) entry which is preliminary data.</text>
</comment>
<evidence type="ECO:0000313" key="1">
    <source>
        <dbReference type="EMBL" id="MBR7837492.1"/>
    </source>
</evidence>
<keyword evidence="2" id="KW-1185">Reference proteome</keyword>
<dbReference type="RefSeq" id="WP_212531959.1">
    <property type="nucleotide sequence ID" value="NZ_JAGSOG010000208.1"/>
</dbReference>
<sequence length="184" mass="19835">MDLHQPYTGVLYLPDKPSQGITPVLLADGQPVAQLRWHTMSAHQAFEVLDPASGAVVASGRHEHVLGRRYAVHGPDGDSVLAELKLGAFRPFDGATITLADGTALGLHGKPTGRHFDFLKDGAVIAQIRPTTGAFTHHPDSYEFDLPTPVLSIAAAVGLAQALREAVETIRRHEQTNARNRVFP</sequence>
<accession>A0A941ITD3</accession>
<evidence type="ECO:0000313" key="2">
    <source>
        <dbReference type="Proteomes" id="UP000675781"/>
    </source>
</evidence>